<comment type="caution">
    <text evidence="2">The sequence shown here is derived from an EMBL/GenBank/DDBJ whole genome shotgun (WGS) entry which is preliminary data.</text>
</comment>
<dbReference type="EMBL" id="BARU01028255">
    <property type="protein sequence ID" value="GAH68549.1"/>
    <property type="molecule type" value="Genomic_DNA"/>
</dbReference>
<name>X1IR25_9ZZZZ</name>
<feature type="transmembrane region" description="Helical" evidence="1">
    <location>
        <begin position="21"/>
        <end position="45"/>
    </location>
</feature>
<dbReference type="AlphaFoldDB" id="X1IR25"/>
<keyword evidence="1" id="KW-0812">Transmembrane</keyword>
<accession>X1IR25</accession>
<keyword evidence="1" id="KW-1133">Transmembrane helix</keyword>
<organism evidence="2">
    <name type="scientific">marine sediment metagenome</name>
    <dbReference type="NCBI Taxonomy" id="412755"/>
    <lineage>
        <taxon>unclassified sequences</taxon>
        <taxon>metagenomes</taxon>
        <taxon>ecological metagenomes</taxon>
    </lineage>
</organism>
<reference evidence="2" key="1">
    <citation type="journal article" date="2014" name="Front. Microbiol.">
        <title>High frequency of phylogenetically diverse reductive dehalogenase-homologous genes in deep subseafloor sedimentary metagenomes.</title>
        <authorList>
            <person name="Kawai M."/>
            <person name="Futagami T."/>
            <person name="Toyoda A."/>
            <person name="Takaki Y."/>
            <person name="Nishi S."/>
            <person name="Hori S."/>
            <person name="Arai W."/>
            <person name="Tsubouchi T."/>
            <person name="Morono Y."/>
            <person name="Uchiyama I."/>
            <person name="Ito T."/>
            <person name="Fujiyama A."/>
            <person name="Inagaki F."/>
            <person name="Takami H."/>
        </authorList>
    </citation>
    <scope>NUCLEOTIDE SEQUENCE</scope>
    <source>
        <strain evidence="2">Expedition CK06-06</strain>
    </source>
</reference>
<sequence>MSRLRYKISYPCGCGKGIWKGFLASFVVLSLSFFIVAPASAAFFYTGGIHIDSLSATIDITSQAAVSVEYELVNHGDTEEVVNLSVFPPEATALIDGANLSNPVSFDAGQKRKLTLSYSMELPSGEFQRIQFAPMLFFDDMANSQRIKSYNVQLLLPEGIKRIISSSMPYDDSTIQDGRLIITWDKEDVYPSALNVSWT</sequence>
<evidence type="ECO:0000313" key="2">
    <source>
        <dbReference type="EMBL" id="GAH68549.1"/>
    </source>
</evidence>
<proteinExistence type="predicted"/>
<protein>
    <submittedName>
        <fullName evidence="2">Uncharacterized protein</fullName>
    </submittedName>
</protein>
<feature type="non-terminal residue" evidence="2">
    <location>
        <position position="199"/>
    </location>
</feature>
<gene>
    <name evidence="2" type="ORF">S03H2_45132</name>
</gene>
<keyword evidence="1" id="KW-0472">Membrane</keyword>
<evidence type="ECO:0000256" key="1">
    <source>
        <dbReference type="SAM" id="Phobius"/>
    </source>
</evidence>